<evidence type="ECO:0000256" key="19">
    <source>
        <dbReference type="RuleBase" id="RU362033"/>
    </source>
</evidence>
<protein>
    <recommendedName>
        <fullName evidence="19">Phospholipid-transporting ATPase</fullName>
        <ecNumber evidence="19">7.6.2.1</ecNumber>
    </recommendedName>
</protein>
<evidence type="ECO:0000256" key="12">
    <source>
        <dbReference type="ARBA" id="ARBA00022989"/>
    </source>
</evidence>
<name>A0A8C8LN88_ONCTS</name>
<feature type="binding site" evidence="17">
    <location>
        <position position="709"/>
    </location>
    <ligand>
        <name>ATP</name>
        <dbReference type="ChEBI" id="CHEBI:30616"/>
    </ligand>
</feature>
<evidence type="ECO:0000313" key="24">
    <source>
        <dbReference type="Proteomes" id="UP000694402"/>
    </source>
</evidence>
<dbReference type="GO" id="GO:0140326">
    <property type="term" value="F:ATPase-coupled intramembrane lipid transporter activity"/>
    <property type="evidence" value="ECO:0007669"/>
    <property type="project" value="UniProtKB-EC"/>
</dbReference>
<dbReference type="SFLD" id="SFLDF00027">
    <property type="entry name" value="p-type_atpase"/>
    <property type="match status" value="1"/>
</dbReference>
<evidence type="ECO:0000256" key="2">
    <source>
        <dbReference type="ARBA" id="ARBA00004127"/>
    </source>
</evidence>
<feature type="transmembrane region" description="Helical" evidence="19">
    <location>
        <begin position="319"/>
        <end position="340"/>
    </location>
</feature>
<keyword evidence="5 19" id="KW-0812">Transmembrane</keyword>
<dbReference type="Ensembl" id="ENSOTST00005032355.2">
    <property type="protein sequence ID" value="ENSOTSP00005029913.1"/>
    <property type="gene ID" value="ENSOTSG00005014027.2"/>
</dbReference>
<feature type="transmembrane region" description="Helical" evidence="19">
    <location>
        <begin position="360"/>
        <end position="382"/>
    </location>
</feature>
<feature type="compositionally biased region" description="Acidic residues" evidence="20">
    <location>
        <begin position="648"/>
        <end position="659"/>
    </location>
</feature>
<evidence type="ECO:0000256" key="17">
    <source>
        <dbReference type="PIRSR" id="PIRSR606539-2"/>
    </source>
</evidence>
<feature type="transmembrane region" description="Helical" evidence="19">
    <location>
        <begin position="1156"/>
        <end position="1178"/>
    </location>
</feature>
<feature type="binding site" evidence="18">
    <location>
        <position position="1016"/>
    </location>
    <ligand>
        <name>Mg(2+)</name>
        <dbReference type="ChEBI" id="CHEBI:18420"/>
    </ligand>
</feature>
<evidence type="ECO:0000256" key="16">
    <source>
        <dbReference type="PIRSR" id="PIRSR606539-1"/>
    </source>
</evidence>
<keyword evidence="9 17" id="KW-0067">ATP-binding</keyword>
<dbReference type="InterPro" id="IPR008250">
    <property type="entry name" value="ATPase_P-typ_transduc_dom_A_sf"/>
</dbReference>
<dbReference type="Pfam" id="PF16212">
    <property type="entry name" value="PhoLip_ATPase_C"/>
    <property type="match status" value="1"/>
</dbReference>
<feature type="transmembrane region" description="Helical" evidence="19">
    <location>
        <begin position="1106"/>
        <end position="1126"/>
    </location>
</feature>
<dbReference type="InterPro" id="IPR023299">
    <property type="entry name" value="ATPase_P-typ_cyto_dom_N"/>
</dbReference>
<dbReference type="NCBIfam" id="TIGR01652">
    <property type="entry name" value="ATPase-Plipid"/>
    <property type="match status" value="2"/>
</dbReference>
<feature type="region of interest" description="Disordered" evidence="20">
    <location>
        <begin position="503"/>
        <end position="528"/>
    </location>
</feature>
<dbReference type="PRINTS" id="PR00119">
    <property type="entry name" value="CATATPASE"/>
</dbReference>
<dbReference type="GO" id="GO:0005886">
    <property type="term" value="C:plasma membrane"/>
    <property type="evidence" value="ECO:0007669"/>
    <property type="project" value="TreeGrafter"/>
</dbReference>
<dbReference type="InterPro" id="IPR018303">
    <property type="entry name" value="ATPase_P-typ_P_site"/>
</dbReference>
<dbReference type="GeneTree" id="ENSGT00940000156728"/>
<comment type="subcellular location">
    <subcellularLocation>
        <location evidence="2">Endomembrane system</location>
        <topology evidence="2">Multi-pass membrane protein</topology>
    </subcellularLocation>
    <subcellularLocation>
        <location evidence="3">Endoplasmic reticulum membrane</location>
    </subcellularLocation>
    <subcellularLocation>
        <location evidence="19">Membrane</location>
        <topology evidence="19">Multi-pass membrane protein</topology>
    </subcellularLocation>
</comment>
<dbReference type="GO" id="GO:0000287">
    <property type="term" value="F:magnesium ion binding"/>
    <property type="evidence" value="ECO:0007669"/>
    <property type="project" value="UniProtKB-UniRule"/>
</dbReference>
<evidence type="ECO:0000256" key="7">
    <source>
        <dbReference type="ARBA" id="ARBA00022741"/>
    </source>
</evidence>
<dbReference type="SUPFAM" id="SSF56784">
    <property type="entry name" value="HAD-like"/>
    <property type="match status" value="1"/>
</dbReference>
<keyword evidence="12 19" id="KW-1133">Transmembrane helix</keyword>
<evidence type="ECO:0000259" key="21">
    <source>
        <dbReference type="Pfam" id="PF16209"/>
    </source>
</evidence>
<dbReference type="GO" id="GO:0005789">
    <property type="term" value="C:endoplasmic reticulum membrane"/>
    <property type="evidence" value="ECO:0007669"/>
    <property type="project" value="UniProtKB-SubCell"/>
</dbReference>
<comment type="catalytic activity">
    <reaction evidence="15">
        <text>a beta-D-glucosyl-(1&lt;-&gt;1')-N-acylsphing-4-enine(out) + ATP + H2O = a beta-D-glucosyl-(1&lt;-&gt;1')-N-acylsphing-4-enine(in) + ADP + phosphate + H(+)</text>
        <dbReference type="Rhea" id="RHEA:66036"/>
        <dbReference type="ChEBI" id="CHEBI:15377"/>
        <dbReference type="ChEBI" id="CHEBI:15378"/>
        <dbReference type="ChEBI" id="CHEBI:22801"/>
        <dbReference type="ChEBI" id="CHEBI:30616"/>
        <dbReference type="ChEBI" id="CHEBI:43474"/>
        <dbReference type="ChEBI" id="CHEBI:456216"/>
    </reaction>
    <physiologicalReaction direction="left-to-right" evidence="15">
        <dbReference type="Rhea" id="RHEA:66037"/>
    </physiologicalReaction>
</comment>
<feature type="compositionally biased region" description="Basic and acidic residues" evidence="20">
    <location>
        <begin position="1334"/>
        <end position="1346"/>
    </location>
</feature>
<reference evidence="23" key="2">
    <citation type="submission" date="2025-09" db="UniProtKB">
        <authorList>
            <consortium name="Ensembl"/>
        </authorList>
    </citation>
    <scope>IDENTIFICATION</scope>
</reference>
<feature type="binding site" evidence="17">
    <location>
        <position position="1020"/>
    </location>
    <ligand>
        <name>ATP</name>
        <dbReference type="ChEBI" id="CHEBI:30616"/>
    </ligand>
</feature>
<feature type="binding site" evidence="17">
    <location>
        <position position="432"/>
    </location>
    <ligand>
        <name>ATP</name>
        <dbReference type="ChEBI" id="CHEBI:30616"/>
    </ligand>
</feature>
<feature type="binding site" evidence="17">
    <location>
        <position position="900"/>
    </location>
    <ligand>
        <name>ATP</name>
        <dbReference type="ChEBI" id="CHEBI:30616"/>
    </ligand>
</feature>
<feature type="binding site" evidence="17">
    <location>
        <position position="1019"/>
    </location>
    <ligand>
        <name>ATP</name>
        <dbReference type="ChEBI" id="CHEBI:30616"/>
    </ligand>
</feature>
<dbReference type="PANTHER" id="PTHR24092:SF84">
    <property type="entry name" value="PHOSPHOLIPID-TRANSPORTING ATPASE VD"/>
    <property type="match status" value="1"/>
</dbReference>
<feature type="transmembrane region" description="Helical" evidence="19">
    <location>
        <begin position="1073"/>
        <end position="1094"/>
    </location>
</feature>
<feature type="transmembrane region" description="Helical" evidence="19">
    <location>
        <begin position="96"/>
        <end position="115"/>
    </location>
</feature>
<dbReference type="InterPro" id="IPR036412">
    <property type="entry name" value="HAD-like_sf"/>
</dbReference>
<evidence type="ECO:0000259" key="22">
    <source>
        <dbReference type="Pfam" id="PF16212"/>
    </source>
</evidence>
<sequence>MEQIHWVRHRWQQLVAAESGQGRYSAPDAVPTKSSPKLHNAQLTGKRRTVIARHGPYQHEYDSVSKGCQGNGIRTTKYSLLSFIPMNLFQQFHRVANLYFLFLVMLNWVPVVEAFQKEITMIPLVVVLIVIAIKDALEDYRRYYKSDKIANGRICEVYSKKQQTYVDQRWQDVRVGDFVRLSCNEIIPADMLLLYSSDLHGVCYIETANLDGETNLKQRQVVRDLPQGSELTPENFHSRIECENPNNDLSRFRGYMEHPSNARVGLHNDNLLLRSCTIRNTETIIGIVVYAGHETKAMKNNSGPRYKRSKLERRMNMDILWSVVLLVIMCLTAAIGHGLWLRNLEEASFLIPDTTSPALAGFYLFWTMIIVLQVLIPVSLYVSIEIVKLGQIFFIQNDVDFYNEYLDSRIQCRALNITEDLGQIQYVFSDKTGTLTENKMVFRRCTIAGVEYPHEENARRLEVYKQEEDEAMGRSHTLKSRASAKSLSCKSLSCNRSSVSLHTLTGHSEGEGEETPSPTLPRHSAFSSPMEKDVVPDPFLVQKLNCLSSPLFLLMDASMELTYIVDFFMALAICNTVVVSSPNQPRHNRIGVSRTPLKSLEDIKMLFQRFSLPRFSTLSPPHTTESTHGEPNFEASVLIIKPGLDGPPGEDGDQGDEEGEHGSWKGEEDKIVQLNPGAWSGLENSNGAQDPPGELGADELIYEAESPDEAALVHAARAYHCTLRGHSLERLLVELPGMGSLAVHLLHILPFDSTRKRMSVVVRHPLTKQVVVYTKGADSVIMDLAESPKGAEQSESRQGHIREQTQKHLDNYAREGLRTLCIAKRVQTSTEYEVWLKRHAFAETSIENREELLLESAQRLETNLTLLGATGIVDRLQEEVPETIEALQRAGVKVWVLTGDKQETAINIACACKLLRSTDHLLTANCGSKEACKALLLELRAEMECGEAAEGTSGFTLVVDGRTLEFALQEDLKGDFLELSRCCRAVICCRSTPLQKSQVVRLVQDQLQVMTLAIGDGANDVSMIQVADVGIGISGQEGMQAVMSSDFAISRFKHLRKLLLVHGHWCYTRLANMILYFFYKNVMYVNLLFWYQFFCGFSGSVMTNSWVLIFFNLLFTSVPPLLYGILDKDVSADTLIKLPELYKSGQNSKAYLTSTFWLTMLDAIYQSLVCFFVPYFAYAGSDADMLSFGSPINASSLLIILLHQVIESRTLTWLHALLLMGSALFYFSFTLVFSVVCVTCSPPNNPLGVDKLQMSQPLFYGVCALTTMLALLPRFLFQALHNSICPSDTVKAALMDKLNPDDYCKRMQRWNQTQAQSKTRSLVINVEDSDIKVPDPDFRLPSELKEGSATTGSLLS</sequence>
<evidence type="ECO:0000256" key="8">
    <source>
        <dbReference type="ARBA" id="ARBA00022824"/>
    </source>
</evidence>
<evidence type="ECO:0000256" key="3">
    <source>
        <dbReference type="ARBA" id="ARBA00004586"/>
    </source>
</evidence>
<evidence type="ECO:0000256" key="18">
    <source>
        <dbReference type="PIRSR" id="PIRSR606539-3"/>
    </source>
</evidence>
<keyword evidence="7 17" id="KW-0547">Nucleotide-binding</keyword>
<evidence type="ECO:0000313" key="23">
    <source>
        <dbReference type="Ensembl" id="ENSOTSP00005029913.1"/>
    </source>
</evidence>
<comment type="catalytic activity">
    <reaction evidence="14 19">
        <text>ATP + H2O + phospholipidSide 1 = ADP + phosphate + phospholipidSide 2.</text>
        <dbReference type="EC" id="7.6.2.1"/>
    </reaction>
</comment>
<feature type="binding site" evidence="17">
    <location>
        <position position="818"/>
    </location>
    <ligand>
        <name>ATP</name>
        <dbReference type="ChEBI" id="CHEBI:30616"/>
    </ligand>
</feature>
<feature type="active site" description="4-aspartylphosphate intermediate" evidence="16">
    <location>
        <position position="430"/>
    </location>
</feature>
<feature type="transmembrane region" description="Helical" evidence="19">
    <location>
        <begin position="1212"/>
        <end position="1238"/>
    </location>
</feature>
<feature type="binding site" evidence="17">
    <location>
        <position position="431"/>
    </location>
    <ligand>
        <name>ATP</name>
        <dbReference type="ChEBI" id="CHEBI:30616"/>
    </ligand>
</feature>
<feature type="binding site" evidence="18">
    <location>
        <position position="432"/>
    </location>
    <ligand>
        <name>Mg(2+)</name>
        <dbReference type="ChEBI" id="CHEBI:18420"/>
    </ligand>
</feature>
<keyword evidence="13 19" id="KW-0472">Membrane</keyword>
<dbReference type="Gene3D" id="3.40.1110.10">
    <property type="entry name" value="Calcium-transporting ATPase, cytoplasmic domain N"/>
    <property type="match status" value="2"/>
</dbReference>
<dbReference type="InterPro" id="IPR001757">
    <property type="entry name" value="P_typ_ATPase"/>
</dbReference>
<accession>A0A8C8LN88</accession>
<comment type="similarity">
    <text evidence="4 19">Belongs to the cation transport ATPase (P-type) (TC 3.A.3) family. Type IV subfamily.</text>
</comment>
<feature type="binding site" evidence="17">
    <location>
        <position position="898"/>
    </location>
    <ligand>
        <name>ATP</name>
        <dbReference type="ChEBI" id="CHEBI:30616"/>
    </ligand>
</feature>
<feature type="binding site" evidence="17">
    <location>
        <position position="430"/>
    </location>
    <ligand>
        <name>ATP</name>
        <dbReference type="ChEBI" id="CHEBI:30616"/>
    </ligand>
</feature>
<feature type="region of interest" description="Disordered" evidence="20">
    <location>
        <begin position="640"/>
        <end position="665"/>
    </location>
</feature>
<evidence type="ECO:0000256" key="4">
    <source>
        <dbReference type="ARBA" id="ARBA00008109"/>
    </source>
</evidence>
<keyword evidence="24" id="KW-1185">Reference proteome</keyword>
<organism evidence="23 24">
    <name type="scientific">Oncorhynchus tshawytscha</name>
    <name type="common">Chinook salmon</name>
    <name type="synonym">Salmo tshawytscha</name>
    <dbReference type="NCBI Taxonomy" id="74940"/>
    <lineage>
        <taxon>Eukaryota</taxon>
        <taxon>Metazoa</taxon>
        <taxon>Chordata</taxon>
        <taxon>Craniata</taxon>
        <taxon>Vertebrata</taxon>
        <taxon>Euteleostomi</taxon>
        <taxon>Actinopterygii</taxon>
        <taxon>Neopterygii</taxon>
        <taxon>Teleostei</taxon>
        <taxon>Protacanthopterygii</taxon>
        <taxon>Salmoniformes</taxon>
        <taxon>Salmonidae</taxon>
        <taxon>Salmoninae</taxon>
        <taxon>Oncorhynchus</taxon>
    </lineage>
</organism>
<dbReference type="NCBIfam" id="TIGR01494">
    <property type="entry name" value="ATPase_P-type"/>
    <property type="match status" value="1"/>
</dbReference>
<feature type="binding site" evidence="17">
    <location>
        <position position="751"/>
    </location>
    <ligand>
        <name>ATP</name>
        <dbReference type="ChEBI" id="CHEBI:30616"/>
    </ligand>
</feature>
<dbReference type="FunFam" id="3.40.1110.10:FF:000009">
    <property type="entry name" value="Phospholipid-transporting ATPase"/>
    <property type="match status" value="1"/>
</dbReference>
<feature type="binding site" evidence="18">
    <location>
        <position position="430"/>
    </location>
    <ligand>
        <name>Mg(2+)</name>
        <dbReference type="ChEBI" id="CHEBI:18420"/>
    </ligand>
</feature>
<feature type="binding site" evidence="17">
    <location>
        <position position="990"/>
    </location>
    <ligand>
        <name>ATP</name>
        <dbReference type="ChEBI" id="CHEBI:30616"/>
    </ligand>
</feature>
<dbReference type="Proteomes" id="UP000694402">
    <property type="component" value="Unassembled WGS sequence"/>
</dbReference>
<evidence type="ECO:0000256" key="6">
    <source>
        <dbReference type="ARBA" id="ARBA00022723"/>
    </source>
</evidence>
<feature type="binding site" evidence="17">
    <location>
        <position position="775"/>
    </location>
    <ligand>
        <name>ATP</name>
        <dbReference type="ChEBI" id="CHEBI:30616"/>
    </ligand>
</feature>
<dbReference type="PROSITE" id="PS00154">
    <property type="entry name" value="ATPASE_E1_E2"/>
    <property type="match status" value="1"/>
</dbReference>
<comment type="cofactor">
    <cofactor evidence="1 18">
        <name>Mg(2+)</name>
        <dbReference type="ChEBI" id="CHEBI:18420"/>
    </cofactor>
</comment>
<dbReference type="InterPro" id="IPR032631">
    <property type="entry name" value="P-type_ATPase_N"/>
</dbReference>
<dbReference type="Gene3D" id="2.70.150.10">
    <property type="entry name" value="Calcium-transporting ATPase, cytoplasmic transduction domain A"/>
    <property type="match status" value="1"/>
</dbReference>
<gene>
    <name evidence="23" type="primary">ATP10D</name>
</gene>
<feature type="binding site" evidence="17">
    <location>
        <position position="899"/>
    </location>
    <ligand>
        <name>ATP</name>
        <dbReference type="ChEBI" id="CHEBI:30616"/>
    </ligand>
</feature>
<keyword evidence="6 18" id="KW-0479">Metal-binding</keyword>
<dbReference type="SUPFAM" id="SSF81665">
    <property type="entry name" value="Calcium ATPase, transmembrane domain M"/>
    <property type="match status" value="1"/>
</dbReference>
<feature type="domain" description="P-type ATPase N-terminal" evidence="21">
    <location>
        <begin position="69"/>
        <end position="120"/>
    </location>
</feature>
<keyword evidence="10 18" id="KW-0460">Magnesium</keyword>
<dbReference type="GO" id="GO:0016887">
    <property type="term" value="F:ATP hydrolysis activity"/>
    <property type="evidence" value="ECO:0007669"/>
    <property type="project" value="InterPro"/>
</dbReference>
<feature type="binding site" evidence="18">
    <location>
        <position position="1020"/>
    </location>
    <ligand>
        <name>Mg(2+)</name>
        <dbReference type="ChEBI" id="CHEBI:18420"/>
    </ligand>
</feature>
<proteinExistence type="inferred from homology"/>
<evidence type="ECO:0000256" key="15">
    <source>
        <dbReference type="ARBA" id="ARBA00050913"/>
    </source>
</evidence>
<dbReference type="EC" id="7.6.2.1" evidence="19"/>
<evidence type="ECO:0000256" key="10">
    <source>
        <dbReference type="ARBA" id="ARBA00022842"/>
    </source>
</evidence>
<dbReference type="SFLD" id="SFLDG00002">
    <property type="entry name" value="C1.7:_P-type_atpase_like"/>
    <property type="match status" value="1"/>
</dbReference>
<evidence type="ECO:0000256" key="20">
    <source>
        <dbReference type="SAM" id="MobiDB-lite"/>
    </source>
</evidence>
<dbReference type="Pfam" id="PF16209">
    <property type="entry name" value="PhoLip_ATPase_N"/>
    <property type="match status" value="1"/>
</dbReference>
<dbReference type="Gene3D" id="1.20.1110.10">
    <property type="entry name" value="Calcium-transporting ATPase, transmembrane domain"/>
    <property type="match status" value="1"/>
</dbReference>
<dbReference type="InterPro" id="IPR006539">
    <property type="entry name" value="P-type_ATPase_IV"/>
</dbReference>
<dbReference type="InterPro" id="IPR023298">
    <property type="entry name" value="ATPase_P-typ_TM_dom_sf"/>
</dbReference>
<dbReference type="Pfam" id="PF13246">
    <property type="entry name" value="Cation_ATPase"/>
    <property type="match status" value="1"/>
</dbReference>
<feature type="binding site" evidence="17">
    <location>
        <position position="996"/>
    </location>
    <ligand>
        <name>ATP</name>
        <dbReference type="ChEBI" id="CHEBI:30616"/>
    </ligand>
</feature>
<reference evidence="23" key="1">
    <citation type="submission" date="2025-08" db="UniProtKB">
        <authorList>
            <consortium name="Ensembl"/>
        </authorList>
    </citation>
    <scope>IDENTIFICATION</scope>
</reference>
<dbReference type="InterPro" id="IPR044492">
    <property type="entry name" value="P_typ_ATPase_HD_dom"/>
</dbReference>
<keyword evidence="11 19" id="KW-1278">Translocase</keyword>
<dbReference type="GO" id="GO:0005524">
    <property type="term" value="F:ATP binding"/>
    <property type="evidence" value="ECO:0007669"/>
    <property type="project" value="UniProtKB-UniRule"/>
</dbReference>
<dbReference type="FunFam" id="2.70.150.10:FF:000022">
    <property type="entry name" value="Phospholipid-transporting ATPase"/>
    <property type="match status" value="1"/>
</dbReference>
<dbReference type="FunFam" id="3.40.50.1000:FF:000130">
    <property type="entry name" value="Phospholipid-transporting ATPase"/>
    <property type="match status" value="1"/>
</dbReference>
<dbReference type="SUPFAM" id="SSF81653">
    <property type="entry name" value="Calcium ATPase, transduction domain A"/>
    <property type="match status" value="1"/>
</dbReference>
<evidence type="ECO:0000256" key="9">
    <source>
        <dbReference type="ARBA" id="ARBA00022840"/>
    </source>
</evidence>
<keyword evidence="8" id="KW-0256">Endoplasmic reticulum</keyword>
<dbReference type="SFLD" id="SFLDS00003">
    <property type="entry name" value="Haloacid_Dehalogenase"/>
    <property type="match status" value="1"/>
</dbReference>
<evidence type="ECO:0000256" key="1">
    <source>
        <dbReference type="ARBA" id="ARBA00001946"/>
    </source>
</evidence>
<evidence type="ECO:0000256" key="11">
    <source>
        <dbReference type="ARBA" id="ARBA00022967"/>
    </source>
</evidence>
<feature type="region of interest" description="Disordered" evidence="20">
    <location>
        <begin position="1334"/>
        <end position="1356"/>
    </location>
</feature>
<dbReference type="PANTHER" id="PTHR24092">
    <property type="entry name" value="PROBABLE PHOSPHOLIPID-TRANSPORTING ATPASE"/>
    <property type="match status" value="1"/>
</dbReference>
<feature type="transmembrane region" description="Helical" evidence="19">
    <location>
        <begin position="1258"/>
        <end position="1277"/>
    </location>
</feature>
<dbReference type="InterPro" id="IPR023214">
    <property type="entry name" value="HAD_sf"/>
</dbReference>
<evidence type="ECO:0000256" key="14">
    <source>
        <dbReference type="ARBA" id="ARBA00034036"/>
    </source>
</evidence>
<feature type="transmembrane region" description="Helical" evidence="19">
    <location>
        <begin position="1185"/>
        <end position="1206"/>
    </location>
</feature>
<feature type="domain" description="P-type ATPase C-terminal" evidence="22">
    <location>
        <begin position="1042"/>
        <end position="1286"/>
    </location>
</feature>
<evidence type="ECO:0000256" key="5">
    <source>
        <dbReference type="ARBA" id="ARBA00022692"/>
    </source>
</evidence>
<dbReference type="SUPFAM" id="SSF81660">
    <property type="entry name" value="Metal cation-transporting ATPase, ATP-binding domain N"/>
    <property type="match status" value="1"/>
</dbReference>
<dbReference type="CDD" id="cd02073">
    <property type="entry name" value="P-type_ATPase_APLT_Dnf-like"/>
    <property type="match status" value="1"/>
</dbReference>
<dbReference type="InterPro" id="IPR032630">
    <property type="entry name" value="P_typ_ATPase_c"/>
</dbReference>
<evidence type="ECO:0000256" key="13">
    <source>
        <dbReference type="ARBA" id="ARBA00023136"/>
    </source>
</evidence>
<dbReference type="Gene3D" id="3.40.50.1000">
    <property type="entry name" value="HAD superfamily/HAD-like"/>
    <property type="match status" value="2"/>
</dbReference>
<dbReference type="GO" id="GO:0045332">
    <property type="term" value="P:phospholipid translocation"/>
    <property type="evidence" value="ECO:0007669"/>
    <property type="project" value="TreeGrafter"/>
</dbReference>